<dbReference type="GO" id="GO:0008234">
    <property type="term" value="F:cysteine-type peptidase activity"/>
    <property type="evidence" value="ECO:0007669"/>
    <property type="project" value="InterPro"/>
</dbReference>
<sequence length="296" mass="33219">MVNDDSFETVSSKDEKVAGVEGIDSHVDIEKDIASNQFNKATDDGFSAKSDDDSQCNIDIGSSQSVSSNEKRVEKVLDAIGNNYRDSLYVWDAVKCKESTVVLNGWEILVATDLVIVRQFHLMSLKANEVVDSRDLIKIVGSIFRAFQMGFMGWTTIYLPIIQDNYWFIAIVKLKENVVHVFDSLQIPTLAIGLAIVDDLGLDFIFKKEISLSMPVGWTSKDFIVIKGDHIPLCSKAEESGIYVMKLMQSAYSTEKICENGTEIDERNSLAFQLTMSVHNRRRSFLNATIIDSTRF</sequence>
<dbReference type="InParanoid" id="A0A2P5EXM2"/>
<organism evidence="5 6">
    <name type="scientific">Trema orientale</name>
    <name type="common">Charcoal tree</name>
    <name type="synonym">Celtis orientalis</name>
    <dbReference type="NCBI Taxonomy" id="63057"/>
    <lineage>
        <taxon>Eukaryota</taxon>
        <taxon>Viridiplantae</taxon>
        <taxon>Streptophyta</taxon>
        <taxon>Embryophyta</taxon>
        <taxon>Tracheophyta</taxon>
        <taxon>Spermatophyta</taxon>
        <taxon>Magnoliopsida</taxon>
        <taxon>eudicotyledons</taxon>
        <taxon>Gunneridae</taxon>
        <taxon>Pentapetalae</taxon>
        <taxon>rosids</taxon>
        <taxon>fabids</taxon>
        <taxon>Rosales</taxon>
        <taxon>Cannabaceae</taxon>
        <taxon>Trema</taxon>
    </lineage>
</organism>
<evidence type="ECO:0000256" key="3">
    <source>
        <dbReference type="ARBA" id="ARBA00022801"/>
    </source>
</evidence>
<evidence type="ECO:0000313" key="6">
    <source>
        <dbReference type="Proteomes" id="UP000237000"/>
    </source>
</evidence>
<protein>
    <submittedName>
        <fullName evidence="5">Ulp1 protease family, C-terminal catalytic domain containing protein</fullName>
    </submittedName>
</protein>
<dbReference type="SUPFAM" id="SSF54001">
    <property type="entry name" value="Cysteine proteinases"/>
    <property type="match status" value="1"/>
</dbReference>
<reference evidence="6" key="1">
    <citation type="submission" date="2016-06" db="EMBL/GenBank/DDBJ databases">
        <title>Parallel loss of symbiosis genes in relatives of nitrogen-fixing non-legume Parasponia.</title>
        <authorList>
            <person name="Van Velzen R."/>
            <person name="Holmer R."/>
            <person name="Bu F."/>
            <person name="Rutten L."/>
            <person name="Van Zeijl A."/>
            <person name="Liu W."/>
            <person name="Santuari L."/>
            <person name="Cao Q."/>
            <person name="Sharma T."/>
            <person name="Shen D."/>
            <person name="Roswanjaya Y."/>
            <person name="Wardhani T."/>
            <person name="Kalhor M.S."/>
            <person name="Jansen J."/>
            <person name="Van den Hoogen J."/>
            <person name="Gungor B."/>
            <person name="Hartog M."/>
            <person name="Hontelez J."/>
            <person name="Verver J."/>
            <person name="Yang W.-C."/>
            <person name="Schijlen E."/>
            <person name="Repin R."/>
            <person name="Schilthuizen M."/>
            <person name="Schranz E."/>
            <person name="Heidstra R."/>
            <person name="Miyata K."/>
            <person name="Fedorova E."/>
            <person name="Kohlen W."/>
            <person name="Bisseling T."/>
            <person name="Smit S."/>
            <person name="Geurts R."/>
        </authorList>
    </citation>
    <scope>NUCLEOTIDE SEQUENCE [LARGE SCALE GENOMIC DNA]</scope>
    <source>
        <strain evidence="6">cv. RG33-2</strain>
    </source>
</reference>
<evidence type="ECO:0000259" key="4">
    <source>
        <dbReference type="Pfam" id="PF02902"/>
    </source>
</evidence>
<accession>A0A2P5EXM2</accession>
<gene>
    <name evidence="5" type="ORF">TorRG33x02_139320</name>
</gene>
<dbReference type="AlphaFoldDB" id="A0A2P5EXM2"/>
<dbReference type="Gene3D" id="3.40.395.10">
    <property type="entry name" value="Adenoviral Proteinase, Chain A"/>
    <property type="match status" value="1"/>
</dbReference>
<keyword evidence="3" id="KW-0378">Hydrolase</keyword>
<feature type="domain" description="Ubiquitin-like protease family profile" evidence="4">
    <location>
        <begin position="156"/>
        <end position="278"/>
    </location>
</feature>
<dbReference type="Proteomes" id="UP000237000">
    <property type="component" value="Unassembled WGS sequence"/>
</dbReference>
<dbReference type="Pfam" id="PF02902">
    <property type="entry name" value="Peptidase_C48"/>
    <property type="match status" value="1"/>
</dbReference>
<comment type="similarity">
    <text evidence="1">Belongs to the peptidase C48 family.</text>
</comment>
<evidence type="ECO:0000256" key="1">
    <source>
        <dbReference type="ARBA" id="ARBA00005234"/>
    </source>
</evidence>
<dbReference type="GO" id="GO:0006508">
    <property type="term" value="P:proteolysis"/>
    <property type="evidence" value="ECO:0007669"/>
    <property type="project" value="UniProtKB-KW"/>
</dbReference>
<keyword evidence="2 5" id="KW-0645">Protease</keyword>
<evidence type="ECO:0000313" key="5">
    <source>
        <dbReference type="EMBL" id="PON90282.1"/>
    </source>
</evidence>
<evidence type="ECO:0000256" key="2">
    <source>
        <dbReference type="ARBA" id="ARBA00022670"/>
    </source>
</evidence>
<dbReference type="EMBL" id="JXTC01000085">
    <property type="protein sequence ID" value="PON90282.1"/>
    <property type="molecule type" value="Genomic_DNA"/>
</dbReference>
<proteinExistence type="inferred from homology"/>
<dbReference type="InterPro" id="IPR003653">
    <property type="entry name" value="Peptidase_C48_C"/>
</dbReference>
<name>A0A2P5EXM2_TREOI</name>
<keyword evidence="6" id="KW-1185">Reference proteome</keyword>
<comment type="caution">
    <text evidence="5">The sequence shown here is derived from an EMBL/GenBank/DDBJ whole genome shotgun (WGS) entry which is preliminary data.</text>
</comment>
<dbReference type="OrthoDB" id="696486at2759"/>
<dbReference type="InterPro" id="IPR038765">
    <property type="entry name" value="Papain-like_cys_pep_sf"/>
</dbReference>